<dbReference type="Pfam" id="PF00146">
    <property type="entry name" value="NADHdh"/>
    <property type="match status" value="1"/>
</dbReference>
<comment type="subcellular location">
    <subcellularLocation>
        <location evidence="6">Cell membrane</location>
        <topology evidence="6">Multi-pass membrane protein</topology>
    </subcellularLocation>
    <subcellularLocation>
        <location evidence="1">Membrane</location>
        <topology evidence="1">Multi-pass membrane protein</topology>
    </subcellularLocation>
</comment>
<evidence type="ECO:0000256" key="5">
    <source>
        <dbReference type="ARBA" id="ARBA00023136"/>
    </source>
</evidence>
<evidence type="ECO:0000256" key="3">
    <source>
        <dbReference type="ARBA" id="ARBA00022692"/>
    </source>
</evidence>
<keyword evidence="3 6" id="KW-0812">Transmembrane</keyword>
<evidence type="ECO:0000256" key="1">
    <source>
        <dbReference type="ARBA" id="ARBA00004141"/>
    </source>
</evidence>
<keyword evidence="5" id="KW-0472">Membrane</keyword>
<sequence>MAQRQIWFGIPLFPVLVMFFISRPAETNRAPPDPPEAEAESVAGYNAEYARDAILGSSLLAEANVPGSRGLILTETRVFPNFQILIDPAREEGEEAVSGVIIFFGKKPQKSKNPSICIINGDSLYSKLMNLWVGFMLVIQVGFRGVGQTPSLEEHFGRRTGSRCLTLYHIRCAALSSACRQGDSSMPASTTEYALEREIPIL</sequence>
<accession>A0A101M2M0</accession>
<dbReference type="PANTHER" id="PTHR11432">
    <property type="entry name" value="NADH DEHYDROGENASE SUBUNIT 1"/>
    <property type="match status" value="1"/>
</dbReference>
<gene>
    <name evidence="9" type="primary">nad1</name>
    <name evidence="9" type="ORF">ABT39_MTgene3056</name>
</gene>
<dbReference type="GO" id="GO:0008137">
    <property type="term" value="F:NADH dehydrogenase (ubiquinone) activity"/>
    <property type="evidence" value="ECO:0007669"/>
    <property type="project" value="UniProtKB-EC"/>
</dbReference>
<evidence type="ECO:0000313" key="9">
    <source>
        <dbReference type="EMBL" id="KUM49829.1"/>
    </source>
</evidence>
<keyword evidence="8" id="KW-0732">Signal</keyword>
<geneLocation type="mitochondrion" evidence="9"/>
<dbReference type="GO" id="GO:0003954">
    <property type="term" value="F:NADH dehydrogenase activity"/>
    <property type="evidence" value="ECO:0007669"/>
    <property type="project" value="TreeGrafter"/>
</dbReference>
<comment type="catalytic activity">
    <reaction evidence="7">
        <text>a ubiquinone + NADH + 5 H(+)(in) = a ubiquinol + NAD(+) + 4 H(+)(out)</text>
        <dbReference type="Rhea" id="RHEA:29091"/>
        <dbReference type="Rhea" id="RHEA-COMP:9565"/>
        <dbReference type="Rhea" id="RHEA-COMP:9566"/>
        <dbReference type="ChEBI" id="CHEBI:15378"/>
        <dbReference type="ChEBI" id="CHEBI:16389"/>
        <dbReference type="ChEBI" id="CHEBI:17976"/>
        <dbReference type="ChEBI" id="CHEBI:57540"/>
        <dbReference type="ChEBI" id="CHEBI:57945"/>
        <dbReference type="EC" id="7.1.1.2"/>
    </reaction>
</comment>
<feature type="signal peptide" evidence="8">
    <location>
        <begin position="1"/>
        <end position="27"/>
    </location>
</feature>
<dbReference type="EMBL" id="LKAM01000002">
    <property type="protein sequence ID" value="KUM49829.1"/>
    <property type="molecule type" value="Genomic_DNA"/>
</dbReference>
<evidence type="ECO:0000256" key="2">
    <source>
        <dbReference type="ARBA" id="ARBA00010535"/>
    </source>
</evidence>
<protein>
    <recommendedName>
        <fullName evidence="7">NADH-ubiquinone oxidoreductase chain 1</fullName>
        <ecNumber evidence="7">7.1.1.2</ecNumber>
    </recommendedName>
</protein>
<dbReference type="GO" id="GO:0005886">
    <property type="term" value="C:plasma membrane"/>
    <property type="evidence" value="ECO:0007669"/>
    <property type="project" value="UniProtKB-SubCell"/>
</dbReference>
<evidence type="ECO:0000256" key="8">
    <source>
        <dbReference type="SAM" id="SignalP"/>
    </source>
</evidence>
<feature type="chain" id="PRO_5007100241" description="NADH-ubiquinone oxidoreductase chain 1" evidence="8">
    <location>
        <begin position="28"/>
        <end position="202"/>
    </location>
</feature>
<dbReference type="InterPro" id="IPR001694">
    <property type="entry name" value="NADH_UbQ_OxRdtase_su1/FPO"/>
</dbReference>
<evidence type="ECO:0000256" key="7">
    <source>
        <dbReference type="RuleBase" id="RU000473"/>
    </source>
</evidence>
<dbReference type="PANTHER" id="PTHR11432:SF3">
    <property type="entry name" value="NADH-UBIQUINONE OXIDOREDUCTASE CHAIN 1"/>
    <property type="match status" value="1"/>
</dbReference>
<dbReference type="GO" id="GO:0009060">
    <property type="term" value="P:aerobic respiration"/>
    <property type="evidence" value="ECO:0007669"/>
    <property type="project" value="TreeGrafter"/>
</dbReference>
<keyword evidence="4" id="KW-1133">Transmembrane helix</keyword>
<evidence type="ECO:0000256" key="4">
    <source>
        <dbReference type="ARBA" id="ARBA00022989"/>
    </source>
</evidence>
<reference evidence="9" key="1">
    <citation type="journal article" date="2015" name="Genome Biol. Evol.">
        <title>Organellar Genomes of White Spruce (Picea glauca): Assembly and Annotation.</title>
        <authorList>
            <person name="Jackman S.D."/>
            <person name="Warren R.L."/>
            <person name="Gibb E.A."/>
            <person name="Vandervalk B.P."/>
            <person name="Mohamadi H."/>
            <person name="Chu J."/>
            <person name="Raymond A."/>
            <person name="Pleasance S."/>
            <person name="Coope R."/>
            <person name="Wildung M.R."/>
            <person name="Ritland C.E."/>
            <person name="Bousquet J."/>
            <person name="Jones S.J."/>
            <person name="Bohlmann J."/>
            <person name="Birol I."/>
        </authorList>
    </citation>
    <scope>NUCLEOTIDE SEQUENCE [LARGE SCALE GENOMIC DNA]</scope>
    <source>
        <tissue evidence="9">Flushing bud</tissue>
    </source>
</reference>
<proteinExistence type="inferred from homology"/>
<name>A0A101M2M0_PICGL</name>
<dbReference type="AlphaFoldDB" id="A0A101M2M0"/>
<comment type="caution">
    <text evidence="9">The sequence shown here is derived from an EMBL/GenBank/DDBJ whole genome shotgun (WGS) entry which is preliminary data.</text>
</comment>
<evidence type="ECO:0000256" key="6">
    <source>
        <dbReference type="RuleBase" id="RU000471"/>
    </source>
</evidence>
<dbReference type="EC" id="7.1.1.2" evidence="7"/>
<organism evidence="9">
    <name type="scientific">Picea glauca</name>
    <name type="common">White spruce</name>
    <name type="synonym">Pinus glauca</name>
    <dbReference type="NCBI Taxonomy" id="3330"/>
    <lineage>
        <taxon>Eukaryota</taxon>
        <taxon>Viridiplantae</taxon>
        <taxon>Streptophyta</taxon>
        <taxon>Embryophyta</taxon>
        <taxon>Tracheophyta</taxon>
        <taxon>Spermatophyta</taxon>
        <taxon>Pinopsida</taxon>
        <taxon>Pinidae</taxon>
        <taxon>Conifers I</taxon>
        <taxon>Pinales</taxon>
        <taxon>Pinaceae</taxon>
        <taxon>Picea</taxon>
    </lineage>
</organism>
<comment type="similarity">
    <text evidence="2 6">Belongs to the complex I subunit 1 family.</text>
</comment>
<keyword evidence="7 9" id="KW-0496">Mitochondrion</keyword>
<keyword evidence="6" id="KW-0520">NAD</keyword>
<keyword evidence="7" id="KW-0830">Ubiquinone</keyword>